<protein>
    <recommendedName>
        <fullName evidence="1">UspA domain-containing protein</fullName>
    </recommendedName>
</protein>
<name>A0A0P7H9Q9_9EURY</name>
<dbReference type="Gene3D" id="3.40.50.12370">
    <property type="match status" value="1"/>
</dbReference>
<proteinExistence type="predicted"/>
<dbReference type="EMBL" id="LGUC01000001">
    <property type="protein sequence ID" value="KPN30194.1"/>
    <property type="molecule type" value="Genomic_DNA"/>
</dbReference>
<dbReference type="Pfam" id="PF00582">
    <property type="entry name" value="Usp"/>
    <property type="match status" value="1"/>
</dbReference>
<accession>A0A0P7H9Q9</accession>
<gene>
    <name evidence="2" type="ORF">SY89_00920</name>
</gene>
<dbReference type="InterPro" id="IPR006015">
    <property type="entry name" value="Universal_stress_UspA"/>
</dbReference>
<evidence type="ECO:0000259" key="1">
    <source>
        <dbReference type="Pfam" id="PF00582"/>
    </source>
</evidence>
<sequence length="251" mass="27249">MADERSETPMTTDSHTIREPPRLLIPIEVLEGESISASLVEFLAPAEVVLLGYHDLPEQTPTEQASMQYEEKARTAIDDIADSFRGAGGKVETRIAFTHDRDQTVDRVAAEESVTGLLLPNPVGEIEEVIVPIRGAIDVDRLADLVATLLEDGSRRVTLWGLAEEGDEFDAEAAVEYTRNTLSERGLPDDQVSTEVSVAESPVWDIIERSSEFDVIVMGEGGPGLLASLFGDPSERIAEGAVAPVIVVRNR</sequence>
<evidence type="ECO:0000313" key="2">
    <source>
        <dbReference type="EMBL" id="KPN30194.1"/>
    </source>
</evidence>
<keyword evidence="3" id="KW-1185">Reference proteome</keyword>
<dbReference type="AlphaFoldDB" id="A0A0P7H9Q9"/>
<dbReference type="STRING" id="699431.SY89_00920"/>
<evidence type="ECO:0000313" key="3">
    <source>
        <dbReference type="Proteomes" id="UP000050535"/>
    </source>
</evidence>
<dbReference type="PRINTS" id="PR01438">
    <property type="entry name" value="UNVRSLSTRESS"/>
</dbReference>
<reference evidence="3" key="1">
    <citation type="submission" date="2013-11" db="EMBL/GenBank/DDBJ databases">
        <authorList>
            <person name="Hoang H.T."/>
            <person name="Killian M.L."/>
            <person name="Madson D.M."/>
            <person name="Arruda P.H.E."/>
            <person name="Sun D."/>
            <person name="Schwartz K.J."/>
            <person name="Yoon K."/>
        </authorList>
    </citation>
    <scope>NUCLEOTIDE SEQUENCE [LARGE SCALE GENOMIC DNA]</scope>
    <source>
        <strain evidence="3">CDK2</strain>
    </source>
</reference>
<dbReference type="InterPro" id="IPR006016">
    <property type="entry name" value="UspA"/>
</dbReference>
<dbReference type="SUPFAM" id="SSF52402">
    <property type="entry name" value="Adenine nucleotide alpha hydrolases-like"/>
    <property type="match status" value="1"/>
</dbReference>
<organism evidence="2 3">
    <name type="scientific">Halolamina pelagica</name>
    <dbReference type="NCBI Taxonomy" id="699431"/>
    <lineage>
        <taxon>Archaea</taxon>
        <taxon>Methanobacteriati</taxon>
        <taxon>Methanobacteriota</taxon>
        <taxon>Stenosarchaea group</taxon>
        <taxon>Halobacteria</taxon>
        <taxon>Halobacteriales</taxon>
        <taxon>Haloferacaceae</taxon>
    </lineage>
</organism>
<comment type="caution">
    <text evidence="2">The sequence shown here is derived from an EMBL/GenBank/DDBJ whole genome shotgun (WGS) entry which is preliminary data.</text>
</comment>
<dbReference type="Proteomes" id="UP000050535">
    <property type="component" value="Unassembled WGS sequence"/>
</dbReference>
<feature type="domain" description="UspA" evidence="1">
    <location>
        <begin position="166"/>
        <end position="249"/>
    </location>
</feature>